<proteinExistence type="predicted"/>
<dbReference type="Proteomes" id="UP001567538">
    <property type="component" value="Unassembled WGS sequence"/>
</dbReference>
<evidence type="ECO:0000256" key="2">
    <source>
        <dbReference type="SAM" id="Phobius"/>
    </source>
</evidence>
<keyword evidence="2" id="KW-0812">Transmembrane</keyword>
<evidence type="ECO:0000313" key="4">
    <source>
        <dbReference type="Proteomes" id="UP001567538"/>
    </source>
</evidence>
<comment type="caution">
    <text evidence="3">The sequence shown here is derived from an EMBL/GenBank/DDBJ whole genome shotgun (WGS) entry which is preliminary data.</text>
</comment>
<organism evidence="3 4">
    <name type="scientific">Salvia divinorum</name>
    <name type="common">Maria pastora</name>
    <name type="synonym">Diviner's sage</name>
    <dbReference type="NCBI Taxonomy" id="28513"/>
    <lineage>
        <taxon>Eukaryota</taxon>
        <taxon>Viridiplantae</taxon>
        <taxon>Streptophyta</taxon>
        <taxon>Embryophyta</taxon>
        <taxon>Tracheophyta</taxon>
        <taxon>Spermatophyta</taxon>
        <taxon>Magnoliopsida</taxon>
        <taxon>eudicotyledons</taxon>
        <taxon>Gunneridae</taxon>
        <taxon>Pentapetalae</taxon>
        <taxon>asterids</taxon>
        <taxon>lamiids</taxon>
        <taxon>Lamiales</taxon>
        <taxon>Lamiaceae</taxon>
        <taxon>Nepetoideae</taxon>
        <taxon>Mentheae</taxon>
        <taxon>Salviinae</taxon>
        <taxon>Salvia</taxon>
        <taxon>Salvia subgen. Calosphace</taxon>
    </lineage>
</organism>
<keyword evidence="2" id="KW-1133">Transmembrane helix</keyword>
<feature type="transmembrane region" description="Helical" evidence="2">
    <location>
        <begin position="47"/>
        <end position="67"/>
    </location>
</feature>
<keyword evidence="2" id="KW-0472">Membrane</keyword>
<dbReference type="PANTHER" id="PTHR34964:SF1">
    <property type="entry name" value="MEMBRANE LIPOPROTEIN"/>
    <property type="match status" value="1"/>
</dbReference>
<evidence type="ECO:0000256" key="1">
    <source>
        <dbReference type="SAM" id="MobiDB-lite"/>
    </source>
</evidence>
<dbReference type="EMBL" id="JBEAFC010000003">
    <property type="protein sequence ID" value="KAL1562016.1"/>
    <property type="molecule type" value="Genomic_DNA"/>
</dbReference>
<feature type="region of interest" description="Disordered" evidence="1">
    <location>
        <begin position="85"/>
        <end position="107"/>
    </location>
</feature>
<keyword evidence="4" id="KW-1185">Reference proteome</keyword>
<name>A0ABD1I3X8_SALDI</name>
<protein>
    <submittedName>
        <fullName evidence="3">Uncharacterized protein</fullName>
    </submittedName>
</protein>
<dbReference type="AlphaFoldDB" id="A0ABD1I3X8"/>
<dbReference type="PANTHER" id="PTHR34964">
    <property type="entry name" value="MEMBRANE LIPOPROTEIN-RELATED"/>
    <property type="match status" value="1"/>
</dbReference>
<sequence length="107" mass="11687">MENDKEGDVRVPLVFAVFFLCVTTGGVFLVIYVFVPSLSKPWHPSAALFLIGAPWIFWLLTFLYTLMKNCCCAAARHPAAAAAVDHQISRRPSTTSGSSEIPLTNSV</sequence>
<evidence type="ECO:0000313" key="3">
    <source>
        <dbReference type="EMBL" id="KAL1562016.1"/>
    </source>
</evidence>
<feature type="compositionally biased region" description="Polar residues" evidence="1">
    <location>
        <begin position="90"/>
        <end position="107"/>
    </location>
</feature>
<feature type="transmembrane region" description="Helical" evidence="2">
    <location>
        <begin position="12"/>
        <end position="35"/>
    </location>
</feature>
<reference evidence="3 4" key="1">
    <citation type="submission" date="2024-06" db="EMBL/GenBank/DDBJ databases">
        <title>A chromosome level genome sequence of Diviner's sage (Salvia divinorum).</title>
        <authorList>
            <person name="Ford S.A."/>
            <person name="Ro D.-K."/>
            <person name="Ness R.W."/>
            <person name="Phillips M.A."/>
        </authorList>
    </citation>
    <scope>NUCLEOTIDE SEQUENCE [LARGE SCALE GENOMIC DNA]</scope>
    <source>
        <strain evidence="3">SAF-2024a</strain>
        <tissue evidence="3">Leaf</tissue>
    </source>
</reference>
<accession>A0ABD1I3X8</accession>
<gene>
    <name evidence="3" type="ORF">AAHA92_04642</name>
</gene>